<evidence type="ECO:0000256" key="1">
    <source>
        <dbReference type="SAM" id="MobiDB-lite"/>
    </source>
</evidence>
<proteinExistence type="predicted"/>
<dbReference type="OrthoDB" id="2629154at2"/>
<protein>
    <submittedName>
        <fullName evidence="2">YjzC-like protein</fullName>
    </submittedName>
</protein>
<sequence>MPTKQPLKPGNKAPNSGQYLEVGPRGGKTTAEITGVKGKTLPPTSKPGNGYVLVDPTKNGSGG</sequence>
<evidence type="ECO:0000313" key="3">
    <source>
        <dbReference type="Proteomes" id="UP000233766"/>
    </source>
</evidence>
<gene>
    <name evidence="2" type="ORF">ATK86_7136</name>
</gene>
<dbReference type="Pfam" id="PF14168">
    <property type="entry name" value="YjzC"/>
    <property type="match status" value="1"/>
</dbReference>
<feature type="region of interest" description="Disordered" evidence="1">
    <location>
        <begin position="1"/>
        <end position="63"/>
    </location>
</feature>
<organism evidence="2 3">
    <name type="scientific">Nocardia fluminea</name>
    <dbReference type="NCBI Taxonomy" id="134984"/>
    <lineage>
        <taxon>Bacteria</taxon>
        <taxon>Bacillati</taxon>
        <taxon>Actinomycetota</taxon>
        <taxon>Actinomycetes</taxon>
        <taxon>Mycobacteriales</taxon>
        <taxon>Nocardiaceae</taxon>
        <taxon>Nocardia</taxon>
    </lineage>
</organism>
<dbReference type="EMBL" id="PJMW01000003">
    <property type="protein sequence ID" value="PKV76734.1"/>
    <property type="molecule type" value="Genomic_DNA"/>
</dbReference>
<dbReference type="AlphaFoldDB" id="A0A2N3V541"/>
<accession>A0A2N3V541</accession>
<reference evidence="2 3" key="1">
    <citation type="submission" date="2017-12" db="EMBL/GenBank/DDBJ databases">
        <title>Sequencing the genomes of 1000 Actinobacteria strains.</title>
        <authorList>
            <person name="Klenk H.-P."/>
        </authorList>
    </citation>
    <scope>NUCLEOTIDE SEQUENCE [LARGE SCALE GENOMIC DNA]</scope>
    <source>
        <strain evidence="2 3">DSM 44489</strain>
    </source>
</reference>
<dbReference type="InterPro" id="IPR025549">
    <property type="entry name" value="YjzC"/>
</dbReference>
<dbReference type="Proteomes" id="UP000233766">
    <property type="component" value="Unassembled WGS sequence"/>
</dbReference>
<comment type="caution">
    <text evidence="2">The sequence shown here is derived from an EMBL/GenBank/DDBJ whole genome shotgun (WGS) entry which is preliminary data.</text>
</comment>
<dbReference type="RefSeq" id="WP_101469101.1">
    <property type="nucleotide sequence ID" value="NZ_PJMW01000003.1"/>
</dbReference>
<keyword evidence="3" id="KW-1185">Reference proteome</keyword>
<evidence type="ECO:0000313" key="2">
    <source>
        <dbReference type="EMBL" id="PKV76734.1"/>
    </source>
</evidence>
<name>A0A2N3V541_9NOCA</name>